<dbReference type="SUPFAM" id="SSF111283">
    <property type="entry name" value="Putative modulator of DNA gyrase, PmbA/TldD"/>
    <property type="match status" value="1"/>
</dbReference>
<keyword evidence="4" id="KW-0482">Metalloprotease</keyword>
<dbReference type="PANTHER" id="PTHR30624">
    <property type="entry name" value="UNCHARACTERIZED PROTEIN TLDD AND PMBA"/>
    <property type="match status" value="1"/>
</dbReference>
<comment type="similarity">
    <text evidence="1">Belongs to the peptidase U62 family.</text>
</comment>
<evidence type="ECO:0000259" key="6">
    <source>
        <dbReference type="Pfam" id="PF19289"/>
    </source>
</evidence>
<proteinExistence type="inferred from homology"/>
<evidence type="ECO:0000313" key="8">
    <source>
        <dbReference type="Proteomes" id="UP000177791"/>
    </source>
</evidence>
<dbReference type="InterPro" id="IPR035068">
    <property type="entry name" value="TldD/PmbA_N"/>
</dbReference>
<keyword evidence="2" id="KW-0645">Protease</keyword>
<feature type="domain" description="Metalloprotease TldD/E N-terminal" evidence="5">
    <location>
        <begin position="64"/>
        <end position="128"/>
    </location>
</feature>
<evidence type="ECO:0000313" key="7">
    <source>
        <dbReference type="EMBL" id="OGX81215.1"/>
    </source>
</evidence>
<dbReference type="AlphaFoldDB" id="A0A1G1SRI6"/>
<evidence type="ECO:0000256" key="4">
    <source>
        <dbReference type="ARBA" id="ARBA00023049"/>
    </source>
</evidence>
<evidence type="ECO:0000256" key="1">
    <source>
        <dbReference type="ARBA" id="ARBA00005836"/>
    </source>
</evidence>
<keyword evidence="3" id="KW-0378">Hydrolase</keyword>
<dbReference type="GO" id="GO:0005829">
    <property type="term" value="C:cytosol"/>
    <property type="evidence" value="ECO:0007669"/>
    <property type="project" value="TreeGrafter"/>
</dbReference>
<dbReference type="Pfam" id="PF19289">
    <property type="entry name" value="PmbA_TldD_3rd"/>
    <property type="match status" value="1"/>
</dbReference>
<organism evidence="7 8">
    <name type="scientific">Hymenobacter glacialis</name>
    <dbReference type="NCBI Taxonomy" id="1908236"/>
    <lineage>
        <taxon>Bacteria</taxon>
        <taxon>Pseudomonadati</taxon>
        <taxon>Bacteroidota</taxon>
        <taxon>Cytophagia</taxon>
        <taxon>Cytophagales</taxon>
        <taxon>Hymenobacteraceae</taxon>
        <taxon>Hymenobacter</taxon>
    </lineage>
</organism>
<protein>
    <submittedName>
        <fullName evidence="7">TldD protein</fullName>
    </submittedName>
</protein>
<keyword evidence="8" id="KW-1185">Reference proteome</keyword>
<sequence length="550" mass="59417">MKRRDFVGLSGLAAGALFIPTFPGFAGNLVDPARLLEPGVDVAIKKRLADAGLNAAKAAGATYADVRIGRSLNQNVFTREKQVQGISSTESYGAGIRVIANGTWGFAATNSVTEAGIAKAAQLAVQIAKANSKVQKEKVQLAPVKGHGEVSWKTPIQQNAFEVPIKDKVDLLLSVNAKALDMGASFINSTIQQVNEQKYFASTDGSYIDQDIHRIYPSFGVTAIDRASGKFRTRQALSSPMGLGYEYLTPKASDKIAGPAGSDVVGYKSSYDMLEDVASATKQVKQKLTAKSVTPGKYDLVLDPHHLGLTIHESVGHPLELDRVLGYEANYAGTSFATLEWKAKNIPYGSKLVNIVADKLQPGSLGAVGYDDEGVKTKQWDLIKEGTLVDYQKIRDQAHMVGQNESDGCCYAQNWADVQFQRMPNVSLQPGKTKLSVDEMVKNVDKGIYIAGNGSFSIDQQRYNFQFGGQVFYAIEKGQITGMLEDVAYQANTQEFWNSCSAVCDQSDYRLFGAFNDGKGQPSQSSAVSHGSATTRFNGVNVINTARKIG</sequence>
<dbReference type="GO" id="GO:0006508">
    <property type="term" value="P:proteolysis"/>
    <property type="evidence" value="ECO:0007669"/>
    <property type="project" value="UniProtKB-KW"/>
</dbReference>
<dbReference type="Proteomes" id="UP000177791">
    <property type="component" value="Unassembled WGS sequence"/>
</dbReference>
<accession>A0A1G1SRI6</accession>
<dbReference type="GO" id="GO:0008237">
    <property type="term" value="F:metallopeptidase activity"/>
    <property type="evidence" value="ECO:0007669"/>
    <property type="project" value="UniProtKB-KW"/>
</dbReference>
<reference evidence="7 8" key="1">
    <citation type="submission" date="2016-08" db="EMBL/GenBank/DDBJ databases">
        <title>Hymenobacter coccineus sp. nov., Hymenobacter lapidarius sp. nov. and Hymenobacter glacialis sp. nov., isolated from Antarctic soil.</title>
        <authorList>
            <person name="Sedlacek I."/>
            <person name="Kralova S."/>
            <person name="Kyrova K."/>
            <person name="Maslanova I."/>
            <person name="Stankova E."/>
            <person name="Vrbovska V."/>
            <person name="Nemec M."/>
            <person name="Bartak M."/>
            <person name="Svec P."/>
            <person name="Busse H.-J."/>
            <person name="Pantucek R."/>
        </authorList>
    </citation>
    <scope>NUCLEOTIDE SEQUENCE [LARGE SCALE GENOMIC DNA]</scope>
    <source>
        <strain evidence="7 8">CCM 8648</strain>
    </source>
</reference>
<dbReference type="PANTHER" id="PTHR30624:SF10">
    <property type="entry name" value="CONSERVED PROTEIN"/>
    <property type="match status" value="1"/>
</dbReference>
<dbReference type="OrthoDB" id="9803213at2"/>
<dbReference type="InterPro" id="IPR036059">
    <property type="entry name" value="TldD/PmbA_sf"/>
</dbReference>
<dbReference type="Pfam" id="PF01523">
    <property type="entry name" value="PmbA_TldD_1st"/>
    <property type="match status" value="1"/>
</dbReference>
<dbReference type="Gene3D" id="3.30.2290.10">
    <property type="entry name" value="PmbA/TldD superfamily"/>
    <property type="match status" value="1"/>
</dbReference>
<dbReference type="InterPro" id="IPR002510">
    <property type="entry name" value="Metalloprtase-TldD/E_N"/>
</dbReference>
<dbReference type="EMBL" id="MDZC01000123">
    <property type="protein sequence ID" value="OGX81215.1"/>
    <property type="molecule type" value="Genomic_DNA"/>
</dbReference>
<dbReference type="InterPro" id="IPR045569">
    <property type="entry name" value="Metalloprtase-TldD/E_C"/>
</dbReference>
<name>A0A1G1SRI6_9BACT</name>
<dbReference type="InterPro" id="IPR051463">
    <property type="entry name" value="Peptidase_U62_metallo"/>
</dbReference>
<dbReference type="STRING" id="1908236.BEN48_06320"/>
<evidence type="ECO:0000256" key="2">
    <source>
        <dbReference type="ARBA" id="ARBA00022670"/>
    </source>
</evidence>
<evidence type="ECO:0000259" key="5">
    <source>
        <dbReference type="Pfam" id="PF01523"/>
    </source>
</evidence>
<gene>
    <name evidence="7" type="ORF">BEN48_06320</name>
</gene>
<feature type="domain" description="Metalloprotease TldD/E C-terminal" evidence="6">
    <location>
        <begin position="295"/>
        <end position="542"/>
    </location>
</feature>
<dbReference type="RefSeq" id="WP_070736187.1">
    <property type="nucleotide sequence ID" value="NZ_MDZC01000123.1"/>
</dbReference>
<comment type="caution">
    <text evidence="7">The sequence shown here is derived from an EMBL/GenBank/DDBJ whole genome shotgun (WGS) entry which is preliminary data.</text>
</comment>
<evidence type="ECO:0000256" key="3">
    <source>
        <dbReference type="ARBA" id="ARBA00022801"/>
    </source>
</evidence>
<dbReference type="FunFam" id="3.30.2290.10:FF:000003">
    <property type="entry name" value="Zinc-dependent protease, TldD/PmbA family"/>
    <property type="match status" value="1"/>
</dbReference>